<evidence type="ECO:0000313" key="4">
    <source>
        <dbReference type="Proteomes" id="UP000294664"/>
    </source>
</evidence>
<gene>
    <name evidence="3" type="ORF">EDC64_1122</name>
</gene>
<evidence type="ECO:0000313" key="3">
    <source>
        <dbReference type="EMBL" id="TCT02569.1"/>
    </source>
</evidence>
<keyword evidence="4" id="KW-1185">Reference proteome</keyword>
<feature type="transmembrane region" description="Helical" evidence="1">
    <location>
        <begin position="73"/>
        <end position="91"/>
    </location>
</feature>
<organism evidence="3 4">
    <name type="scientific">Aquabacter spiritensis</name>
    <dbReference type="NCBI Taxonomy" id="933073"/>
    <lineage>
        <taxon>Bacteria</taxon>
        <taxon>Pseudomonadati</taxon>
        <taxon>Pseudomonadota</taxon>
        <taxon>Alphaproteobacteria</taxon>
        <taxon>Hyphomicrobiales</taxon>
        <taxon>Xanthobacteraceae</taxon>
        <taxon>Aquabacter</taxon>
    </lineage>
</organism>
<evidence type="ECO:0000259" key="2">
    <source>
        <dbReference type="Pfam" id="PF07331"/>
    </source>
</evidence>
<dbReference type="Proteomes" id="UP000294664">
    <property type="component" value="Unassembled WGS sequence"/>
</dbReference>
<protein>
    <submittedName>
        <fullName evidence="3">Putative tricarboxylic transport membrane protein</fullName>
    </submittedName>
</protein>
<feature type="domain" description="DUF1468" evidence="2">
    <location>
        <begin position="11"/>
        <end position="143"/>
    </location>
</feature>
<dbReference type="Pfam" id="PF07331">
    <property type="entry name" value="TctB"/>
    <property type="match status" value="1"/>
</dbReference>
<sequence>MSFIRSPKDVLSGLLFLALAALFAWQASDLPMGSSVRMGPGYFPMVLSGIMALFGLIVLINGLRFDGDRTSAIAWRGVIMLTLATCFFGFFMRPLGFLPTLGVTVFLCTLASSKFRLMTALISVAVMVVFAWAVFIVGLGLPLQLVGPWLGGY</sequence>
<keyword evidence="1" id="KW-0472">Membrane</keyword>
<dbReference type="InterPro" id="IPR009936">
    <property type="entry name" value="DUF1468"/>
</dbReference>
<name>A0A4R3LSP5_9HYPH</name>
<feature type="transmembrane region" description="Helical" evidence="1">
    <location>
        <begin position="120"/>
        <end position="143"/>
    </location>
</feature>
<keyword evidence="1" id="KW-1133">Transmembrane helix</keyword>
<comment type="caution">
    <text evidence="3">The sequence shown here is derived from an EMBL/GenBank/DDBJ whole genome shotgun (WGS) entry which is preliminary data.</text>
</comment>
<proteinExistence type="predicted"/>
<keyword evidence="1" id="KW-0812">Transmembrane</keyword>
<accession>A0A4R3LSP5</accession>
<evidence type="ECO:0000256" key="1">
    <source>
        <dbReference type="SAM" id="Phobius"/>
    </source>
</evidence>
<dbReference type="EMBL" id="SMAI01000012">
    <property type="protein sequence ID" value="TCT02569.1"/>
    <property type="molecule type" value="Genomic_DNA"/>
</dbReference>
<feature type="transmembrane region" description="Helical" evidence="1">
    <location>
        <begin position="42"/>
        <end position="61"/>
    </location>
</feature>
<dbReference type="AlphaFoldDB" id="A0A4R3LSP5"/>
<dbReference type="OrthoDB" id="5186924at2"/>
<dbReference type="RefSeq" id="WP_132033613.1">
    <property type="nucleotide sequence ID" value="NZ_SMAI01000012.1"/>
</dbReference>
<reference evidence="3 4" key="1">
    <citation type="submission" date="2019-03" db="EMBL/GenBank/DDBJ databases">
        <title>Genomic Encyclopedia of Type Strains, Phase IV (KMG-IV): sequencing the most valuable type-strain genomes for metagenomic binning, comparative biology and taxonomic classification.</title>
        <authorList>
            <person name="Goeker M."/>
        </authorList>
    </citation>
    <scope>NUCLEOTIDE SEQUENCE [LARGE SCALE GENOMIC DNA]</scope>
    <source>
        <strain evidence="3 4">DSM 9035</strain>
    </source>
</reference>
<feature type="transmembrane region" description="Helical" evidence="1">
    <location>
        <begin position="97"/>
        <end position="113"/>
    </location>
</feature>